<dbReference type="PRINTS" id="PR00193">
    <property type="entry name" value="MYOSINHEAVY"/>
</dbReference>
<dbReference type="InterPro" id="IPR036770">
    <property type="entry name" value="Ankyrin_rpt-contain_sf"/>
</dbReference>
<feature type="compositionally biased region" description="Low complexity" evidence="7">
    <location>
        <begin position="1769"/>
        <end position="1782"/>
    </location>
</feature>
<feature type="compositionally biased region" description="Acidic residues" evidence="7">
    <location>
        <begin position="1707"/>
        <end position="1716"/>
    </location>
</feature>
<evidence type="ECO:0000256" key="2">
    <source>
        <dbReference type="ARBA" id="ARBA00022840"/>
    </source>
</evidence>
<feature type="compositionally biased region" description="Low complexity" evidence="7">
    <location>
        <begin position="1617"/>
        <end position="1643"/>
    </location>
</feature>
<keyword evidence="1 6" id="KW-0547">Nucleotide-binding</keyword>
<feature type="compositionally biased region" description="Pro residues" evidence="7">
    <location>
        <begin position="73"/>
        <end position="84"/>
    </location>
</feature>
<feature type="compositionally biased region" description="Pro residues" evidence="7">
    <location>
        <begin position="1994"/>
        <end position="2008"/>
    </location>
</feature>
<dbReference type="RefSeq" id="XP_032800617.1">
    <property type="nucleotide sequence ID" value="XM_032944726.1"/>
</dbReference>
<dbReference type="SUPFAM" id="SSF48403">
    <property type="entry name" value="Ankyrin repeat"/>
    <property type="match status" value="1"/>
</dbReference>
<dbReference type="GO" id="GO:0003774">
    <property type="term" value="F:cytoskeletal motor activity"/>
    <property type="evidence" value="ECO:0007669"/>
    <property type="project" value="UniProtKB-UniRule"/>
</dbReference>
<accession>A0AAJ7WKA6</accession>
<feature type="compositionally biased region" description="Basic and acidic residues" evidence="7">
    <location>
        <begin position="1829"/>
        <end position="1839"/>
    </location>
</feature>
<feature type="region of interest" description="Disordered" evidence="7">
    <location>
        <begin position="1824"/>
        <end position="1875"/>
    </location>
</feature>
<feature type="region of interest" description="Disordered" evidence="7">
    <location>
        <begin position="66"/>
        <end position="97"/>
    </location>
</feature>
<feature type="region of interest" description="Disordered" evidence="7">
    <location>
        <begin position="117"/>
        <end position="138"/>
    </location>
</feature>
<dbReference type="Gene3D" id="1.20.120.720">
    <property type="entry name" value="Myosin VI head, motor domain, U50 subdomain"/>
    <property type="match status" value="1"/>
</dbReference>
<dbReference type="PANTHER" id="PTHR47335:SF1">
    <property type="entry name" value="UNCONVENTIONAL MYOSIN-XVI"/>
    <property type="match status" value="1"/>
</dbReference>
<comment type="similarity">
    <text evidence="6">Belongs to the TRAFAC class myosin-kinesin ATPase superfamily. Myosin family.</text>
</comment>
<dbReference type="InterPro" id="IPR039482">
    <property type="entry name" value="NYAP_N"/>
</dbReference>
<keyword evidence="5" id="KW-0040">ANK repeat</keyword>
<feature type="compositionally biased region" description="Gly residues" evidence="7">
    <location>
        <begin position="2021"/>
        <end position="2031"/>
    </location>
</feature>
<dbReference type="Gene3D" id="1.25.40.20">
    <property type="entry name" value="Ankyrin repeat-containing domain"/>
    <property type="match status" value="2"/>
</dbReference>
<proteinExistence type="inferred from homology"/>
<protein>
    <submittedName>
        <fullName evidence="10">Unconventional myosin-XVI-like isoform X1</fullName>
    </submittedName>
</protein>
<comment type="caution">
    <text evidence="6">Lacks conserved residue(s) required for the propagation of feature annotation.</text>
</comment>
<feature type="region of interest" description="Disordered" evidence="7">
    <location>
        <begin position="1398"/>
        <end position="1429"/>
    </location>
</feature>
<keyword evidence="4 6" id="KW-0505">Motor protein</keyword>
<feature type="repeat" description="ANK" evidence="5">
    <location>
        <begin position="234"/>
        <end position="266"/>
    </location>
</feature>
<evidence type="ECO:0000313" key="10">
    <source>
        <dbReference type="RefSeq" id="XP_032800617.1"/>
    </source>
</evidence>
<dbReference type="PROSITE" id="PS50088">
    <property type="entry name" value="ANK_REPEAT"/>
    <property type="match status" value="4"/>
</dbReference>
<dbReference type="Gene3D" id="1.20.58.530">
    <property type="match status" value="1"/>
</dbReference>
<organism evidence="9 10">
    <name type="scientific">Petromyzon marinus</name>
    <name type="common">Sea lamprey</name>
    <dbReference type="NCBI Taxonomy" id="7757"/>
    <lineage>
        <taxon>Eukaryota</taxon>
        <taxon>Metazoa</taxon>
        <taxon>Chordata</taxon>
        <taxon>Craniata</taxon>
        <taxon>Vertebrata</taxon>
        <taxon>Cyclostomata</taxon>
        <taxon>Hyperoartia</taxon>
        <taxon>Petromyzontiformes</taxon>
        <taxon>Petromyzontidae</taxon>
        <taxon>Petromyzon</taxon>
    </lineage>
</organism>
<feature type="compositionally biased region" description="Basic and acidic residues" evidence="7">
    <location>
        <begin position="1589"/>
        <end position="1603"/>
    </location>
</feature>
<feature type="compositionally biased region" description="Basic and acidic residues" evidence="7">
    <location>
        <begin position="1692"/>
        <end position="1705"/>
    </location>
</feature>
<dbReference type="InterPro" id="IPR052838">
    <property type="entry name" value="Myosin-XVI"/>
</dbReference>
<feature type="compositionally biased region" description="Polar residues" evidence="7">
    <location>
        <begin position="1159"/>
        <end position="1168"/>
    </location>
</feature>
<dbReference type="InterPro" id="IPR036961">
    <property type="entry name" value="Kinesin_motor_dom_sf"/>
</dbReference>
<evidence type="ECO:0000256" key="6">
    <source>
        <dbReference type="PROSITE-ProRule" id="PRU00782"/>
    </source>
</evidence>
<dbReference type="PROSITE" id="PS51257">
    <property type="entry name" value="PROKAR_LIPOPROTEIN"/>
    <property type="match status" value="1"/>
</dbReference>
<keyword evidence="2 6" id="KW-0067">ATP-binding</keyword>
<evidence type="ECO:0000313" key="9">
    <source>
        <dbReference type="Proteomes" id="UP001318040"/>
    </source>
</evidence>
<evidence type="ECO:0000256" key="1">
    <source>
        <dbReference type="ARBA" id="ARBA00022741"/>
    </source>
</evidence>
<feature type="compositionally biased region" description="Gly residues" evidence="7">
    <location>
        <begin position="125"/>
        <end position="138"/>
    </location>
</feature>
<feature type="region of interest" description="Disordered" evidence="7">
    <location>
        <begin position="1479"/>
        <end position="1717"/>
    </location>
</feature>
<keyword evidence="9" id="KW-1185">Reference proteome</keyword>
<feature type="binding site" evidence="6">
    <location>
        <begin position="628"/>
        <end position="635"/>
    </location>
    <ligand>
        <name>ATP</name>
        <dbReference type="ChEBI" id="CHEBI:30616"/>
    </ligand>
</feature>
<dbReference type="Proteomes" id="UP001318040">
    <property type="component" value="Unplaced"/>
</dbReference>
<dbReference type="GO" id="GO:0005524">
    <property type="term" value="F:ATP binding"/>
    <property type="evidence" value="ECO:0007669"/>
    <property type="project" value="UniProtKB-UniRule"/>
</dbReference>
<feature type="region of interest" description="Disordered" evidence="7">
    <location>
        <begin position="1947"/>
        <end position="2031"/>
    </location>
</feature>
<dbReference type="PANTHER" id="PTHR47335">
    <property type="entry name" value="UNCONVENTIONAL MYOSIN-XVI"/>
    <property type="match status" value="1"/>
</dbReference>
<name>A0AAJ7WKA6_PETMA</name>
<evidence type="ECO:0000256" key="4">
    <source>
        <dbReference type="ARBA" id="ARBA00023175"/>
    </source>
</evidence>
<feature type="repeat" description="ANK" evidence="5">
    <location>
        <begin position="364"/>
        <end position="396"/>
    </location>
</feature>
<feature type="compositionally biased region" description="Basic and acidic residues" evidence="7">
    <location>
        <begin position="454"/>
        <end position="478"/>
    </location>
</feature>
<evidence type="ECO:0000256" key="5">
    <source>
        <dbReference type="PROSITE-ProRule" id="PRU00023"/>
    </source>
</evidence>
<dbReference type="SUPFAM" id="SSF52540">
    <property type="entry name" value="P-loop containing nucleoside triphosphate hydrolases"/>
    <property type="match status" value="1"/>
</dbReference>
<dbReference type="InterPro" id="IPR001609">
    <property type="entry name" value="Myosin_head_motor_dom-like"/>
</dbReference>
<feature type="domain" description="Myosin motor" evidence="8">
    <location>
        <begin position="532"/>
        <end position="1314"/>
    </location>
</feature>
<dbReference type="InterPro" id="IPR002110">
    <property type="entry name" value="Ankyrin_rpt"/>
</dbReference>
<gene>
    <name evidence="10" type="primary">LOC116937582</name>
</gene>
<feature type="compositionally biased region" description="Polar residues" evidence="7">
    <location>
        <begin position="1678"/>
        <end position="1690"/>
    </location>
</feature>
<feature type="compositionally biased region" description="Low complexity" evidence="7">
    <location>
        <begin position="1911"/>
        <end position="1931"/>
    </location>
</feature>
<dbReference type="Gene3D" id="1.20.5.4820">
    <property type="match status" value="1"/>
</dbReference>
<feature type="region of interest" description="Disordered" evidence="7">
    <location>
        <begin position="1115"/>
        <end position="1168"/>
    </location>
</feature>
<dbReference type="Gene3D" id="1.10.10.820">
    <property type="match status" value="1"/>
</dbReference>
<feature type="compositionally biased region" description="Low complexity" evidence="7">
    <location>
        <begin position="1129"/>
        <end position="1144"/>
    </location>
</feature>
<sequence>MDARWLERAASLCGLCPSTAGCLQLCQALNACDMEIDQRLLDSLPPSQRQRIVKRLRSEQLRAYNQRERDQPQPQPQPPPPPPQQQSHQEVPALSTRVRAATTAPNAAALTSTAALRRHSAQDDAGGGGAVRGAAGGPGAMAAASAAAAATSRGRRHAERWRCRVRFSAGVIARDAIERMDDKEVFALLDQGLDPNETSPVGDSFLHQAARHGNEVAALALLGRGARVEERDGDAWTPLHAAGAGDQPHLVGLLLHAGADLLATDCDGRLACDHTPRGSESDAIVRAWQSHSGLAELALEEARGRRDAATLAGARLLVSEGARSVDQQDERGVTALHTACVFGCVPAVRLLLEAGADPDRPDSTAWGPLHLAAKYGQARVVRLLLRHGADPTALNCNQNQPSEVASSDFVREMLVQGQEEWRERGGRPRGAAVGGTGVGEEEQEGGEQEGAYEEILHDDFVPAKRRDPWGPSPSRRDAWRERRAMFGEGPGRSEPATVVTAATVPEEAGEGGEAATCNGNFTLRQVRLTPPSPSDDVATLEELTERSLLYELEKRFQRQQLYTYIGDILLVLNPFREMSIYSKMVSQLYLSHSGKLWATLPPHVFAVAERAYHALRRERRSQGFMLSGESGSGKSESCRLLIQHLLHRSQAPASGLADKISHAHTILEALGNARTVLNPSASAFTKHVELQYSHVTGCLLGASVRVYLLETWRLGWARGSGWSLAAFRLLLEGLPAEQRARYCLLSPTAHRFLSQNVGGQQGEGGEGAAVVGGTAEARHRFLAFQEALAAFGFTDAETECVLALLAAVLHLGDVPITLSPYEDGTTWAHVPSTWQLQMVGGLLQVEPQELGAALATSSRIVRGEMVCRRVLVSEAERVRDLLAQSLYSRLFSYIVHLVDTQTRAQHTGELVRGIAVLDYPGLHTSGGGGTTTNTFEQLCSTLLVERLQYHAHRATFALEWSQCQEEGIAMETTPPPPPSNCHVLQFFFQAPGGFLSLLDAESEAAGQSDEAEGGLPHKLRLLLQATPLRNAIAAATHDGNGNTPPAGDCGISFVVRHFAGKVTYDLSGVVTRNRLELPHQVTSLLKVSPSVLVSRLFRARLSLTGTLADCALSRHAPGRSHSAPPMLPPGGAAALDPAGVAGLPSERDEDELGEAASEQVYSGSVHSTPTRCTQLTSSVREILGLLRPCSLHVVLCVRPIAAAPQAPPTAAPPPGPLFQPDVVARQLRTLGVVAMARARRHGYAARVPIPEFLQRYAELTALVWSARRPGQRDADACRAVLQAAKLQGWQVGVSRVLLKYWQGDHLAALCLQLRRKIVICQQAVRRFVRWRRRCRTMSVHRQEAVVTREFVTGVEDACLRVYDSLVIQNASDIARESDRLRSETHRAYLRDKLQRWRREEETRQRASSPLSPAREPVPPWGPLPDDAGTVVARQPLPRQRAELDGGDGEAGTVVARQPCPWQHGDEEEEAMMMMMMQGCQREEREATPTPASPLPRRRAEERGGSPLPRRRAEEGGGSPSPRRQAPPPKPKRDPGTRLSQSTEAVSGGSAPEEPARSPAENGAGSGKPRPHSDEFCSVKKQPPPKPKRHPETRLSSSHEDMRRRAGSAGAEMERARSTSSAAAAVPARDSQLLLHQQHRQQQQSHKHPHHHQQQNHRQLAAAVASYPSVTALRDQKSSRSSPPIPCSTSGRRFVEPEQVARHSDSAGDGEEDEEPVYAEMLCVAAPTDGDGKGGAIALVDGACDDDDNDDEEGDGIYEEMRFVAPDDGPTPALAPAEASAIPAPFPDLPPYRPPLLVFPPAPTRCSPNSDESPLTPIEVTRLLQLESTGKGRAEQQQRGREHRTKHHHHHNHHQKHHNNHRQQQQQSQAAVANAAGENAPPQLYRTQSAHGKIGHMDGRGGGGSGFGGGAPAAQHPPGAQQPPAKGAGFAATAGQAALAWHGYPTMPRLRSAERGGEVPGSPGRQLVRPGSPAAHADPRGGVRRLGKSSSLPVMEPPMRPPPQQPRPGPTESRSPSPAPVGPGGWRLGSPS</sequence>
<feature type="region of interest" description="Disordered" evidence="7">
    <location>
        <begin position="419"/>
        <end position="478"/>
    </location>
</feature>
<feature type="compositionally biased region" description="Gly residues" evidence="7">
    <location>
        <begin position="1899"/>
        <end position="1910"/>
    </location>
</feature>
<feature type="compositionally biased region" description="Basic residues" evidence="7">
    <location>
        <begin position="1840"/>
        <end position="1860"/>
    </location>
</feature>
<feature type="region of interest" description="Disordered" evidence="7">
    <location>
        <begin position="1891"/>
        <end position="1931"/>
    </location>
</feature>
<keyword evidence="3 6" id="KW-0518">Myosin</keyword>
<feature type="compositionally biased region" description="Basic residues" evidence="7">
    <location>
        <begin position="1644"/>
        <end position="1654"/>
    </location>
</feature>
<dbReference type="InterPro" id="IPR027417">
    <property type="entry name" value="P-loop_NTPase"/>
</dbReference>
<feature type="repeat" description="ANK" evidence="5">
    <location>
        <begin position="331"/>
        <end position="363"/>
    </location>
</feature>
<evidence type="ECO:0000256" key="3">
    <source>
        <dbReference type="ARBA" id="ARBA00023123"/>
    </source>
</evidence>
<dbReference type="Gene3D" id="3.40.850.10">
    <property type="entry name" value="Kinesin motor domain"/>
    <property type="match status" value="1"/>
</dbReference>
<dbReference type="GO" id="GO:0003779">
    <property type="term" value="F:actin binding"/>
    <property type="evidence" value="ECO:0007669"/>
    <property type="project" value="UniProtKB-KW"/>
</dbReference>
<feature type="compositionally biased region" description="Low complexity" evidence="7">
    <location>
        <begin position="1861"/>
        <end position="1875"/>
    </location>
</feature>
<dbReference type="KEGG" id="pmrn:116937582"/>
<feature type="repeat" description="ANK" evidence="5">
    <location>
        <begin position="201"/>
        <end position="233"/>
    </location>
</feature>
<evidence type="ECO:0000256" key="7">
    <source>
        <dbReference type="SAM" id="MobiDB-lite"/>
    </source>
</evidence>
<evidence type="ECO:0000259" key="8">
    <source>
        <dbReference type="PROSITE" id="PS51456"/>
    </source>
</evidence>
<reference evidence="10" key="1">
    <citation type="submission" date="2025-08" db="UniProtKB">
        <authorList>
            <consortium name="RefSeq"/>
        </authorList>
    </citation>
    <scope>IDENTIFICATION</scope>
    <source>
        <tissue evidence="10">Sperm</tissue>
    </source>
</reference>
<keyword evidence="6" id="KW-0009">Actin-binding</keyword>
<dbReference type="Pfam" id="PF15439">
    <property type="entry name" value="NYAP_N"/>
    <property type="match status" value="2"/>
</dbReference>
<dbReference type="Pfam" id="PF00063">
    <property type="entry name" value="Myosin_head"/>
    <property type="match status" value="1"/>
</dbReference>
<dbReference type="Pfam" id="PF12796">
    <property type="entry name" value="Ank_2"/>
    <property type="match status" value="2"/>
</dbReference>
<dbReference type="GO" id="GO:0016459">
    <property type="term" value="C:myosin complex"/>
    <property type="evidence" value="ECO:0007669"/>
    <property type="project" value="UniProtKB-KW"/>
</dbReference>
<dbReference type="PROSITE" id="PS50297">
    <property type="entry name" value="ANK_REP_REGION"/>
    <property type="match status" value="3"/>
</dbReference>
<feature type="region of interest" description="Disordered" evidence="7">
    <location>
        <begin position="1762"/>
        <end position="1785"/>
    </location>
</feature>
<dbReference type="SMART" id="SM00248">
    <property type="entry name" value="ANK"/>
    <property type="match status" value="4"/>
</dbReference>
<feature type="compositionally biased region" description="Acidic residues" evidence="7">
    <location>
        <begin position="439"/>
        <end position="452"/>
    </location>
</feature>
<dbReference type="PROSITE" id="PS51456">
    <property type="entry name" value="MYOSIN_MOTOR"/>
    <property type="match status" value="1"/>
</dbReference>
<dbReference type="SMART" id="SM00242">
    <property type="entry name" value="MYSc"/>
    <property type="match status" value="1"/>
</dbReference>